<gene>
    <name evidence="3" type="ORF">F1189_04980</name>
</gene>
<evidence type="ECO:0000256" key="1">
    <source>
        <dbReference type="SAM" id="Coils"/>
    </source>
</evidence>
<protein>
    <submittedName>
        <fullName evidence="3">HlyD family efflux transporter periplasmic adaptor subunit</fullName>
    </submittedName>
</protein>
<name>A0A5M6IYJ3_9PROT</name>
<comment type="caution">
    <text evidence="3">The sequence shown here is derived from an EMBL/GenBank/DDBJ whole genome shotgun (WGS) entry which is preliminary data.</text>
</comment>
<evidence type="ECO:0000259" key="2">
    <source>
        <dbReference type="Pfam" id="PF25973"/>
    </source>
</evidence>
<dbReference type="Gene3D" id="2.40.30.170">
    <property type="match status" value="1"/>
</dbReference>
<dbReference type="RefSeq" id="WP_150039525.1">
    <property type="nucleotide sequence ID" value="NZ_OW485601.1"/>
</dbReference>
<dbReference type="PANTHER" id="PTHR30469">
    <property type="entry name" value="MULTIDRUG RESISTANCE PROTEIN MDTA"/>
    <property type="match status" value="1"/>
</dbReference>
<evidence type="ECO:0000313" key="3">
    <source>
        <dbReference type="EMBL" id="KAA5613414.1"/>
    </source>
</evidence>
<feature type="domain" description="CzcB-like barrel-sandwich hybrid" evidence="2">
    <location>
        <begin position="60"/>
        <end position="208"/>
    </location>
</feature>
<sequence>MIRLSHVLLPLGAAAGLGLGITAVLQAHQPPRPAPPLTEPAAAPFASYIGGSGQVEPPGRMVAIGAQVGGVALEVPVRPGEQVPAGATLIRLDDRVARATRDQKAADLAITRAQVTEAAVALADYRQQLRNAEAVSDRRAVSAEDLAKRRYAAQLYEAKLATARAQVISAETALAEAEAELQRLTITAPFAATVLQVNIRPGEYVSAAALDTPLIRLGRPGRLHLRVQVDENDAWRFHDGATGRATLRGNRDLSSTLRYVLTEPYVTPKTSLTSDSTERVDTRVLEAVFEIEDETLPVRVGQVLDVFIEAPPLRNAVAQAKP</sequence>
<dbReference type="SUPFAM" id="SSF111369">
    <property type="entry name" value="HlyD-like secretion proteins"/>
    <property type="match status" value="1"/>
</dbReference>
<dbReference type="OrthoDB" id="9806939at2"/>
<dbReference type="InterPro" id="IPR058647">
    <property type="entry name" value="BSH_CzcB-like"/>
</dbReference>
<dbReference type="Proteomes" id="UP000325255">
    <property type="component" value="Unassembled WGS sequence"/>
</dbReference>
<keyword evidence="4" id="KW-1185">Reference proteome</keyword>
<dbReference type="GO" id="GO:0015562">
    <property type="term" value="F:efflux transmembrane transporter activity"/>
    <property type="evidence" value="ECO:0007669"/>
    <property type="project" value="TreeGrafter"/>
</dbReference>
<accession>A0A5M6IYJ3</accession>
<dbReference type="Gene3D" id="2.40.50.100">
    <property type="match status" value="1"/>
</dbReference>
<feature type="coiled-coil region" evidence="1">
    <location>
        <begin position="160"/>
        <end position="187"/>
    </location>
</feature>
<reference evidence="3 4" key="1">
    <citation type="submission" date="2019-09" db="EMBL/GenBank/DDBJ databases">
        <title>Genome sequence of Rhodovastum atsumiense, a diverse member of the Acetobacteraceae family of non-sulfur purple photosynthetic bacteria.</title>
        <authorList>
            <person name="Meyer T."/>
            <person name="Kyndt J."/>
        </authorList>
    </citation>
    <scope>NUCLEOTIDE SEQUENCE [LARGE SCALE GENOMIC DNA]</scope>
    <source>
        <strain evidence="3 4">DSM 21279</strain>
    </source>
</reference>
<dbReference type="PANTHER" id="PTHR30469:SF15">
    <property type="entry name" value="HLYD FAMILY OF SECRETION PROTEINS"/>
    <property type="match status" value="1"/>
</dbReference>
<dbReference type="GO" id="GO:1990281">
    <property type="term" value="C:efflux pump complex"/>
    <property type="evidence" value="ECO:0007669"/>
    <property type="project" value="TreeGrafter"/>
</dbReference>
<dbReference type="EMBL" id="VWPK01000006">
    <property type="protein sequence ID" value="KAA5613414.1"/>
    <property type="molecule type" value="Genomic_DNA"/>
</dbReference>
<organism evidence="3 4">
    <name type="scientific">Rhodovastum atsumiense</name>
    <dbReference type="NCBI Taxonomy" id="504468"/>
    <lineage>
        <taxon>Bacteria</taxon>
        <taxon>Pseudomonadati</taxon>
        <taxon>Pseudomonadota</taxon>
        <taxon>Alphaproteobacteria</taxon>
        <taxon>Acetobacterales</taxon>
        <taxon>Acetobacteraceae</taxon>
        <taxon>Rhodovastum</taxon>
    </lineage>
</organism>
<dbReference type="Pfam" id="PF25973">
    <property type="entry name" value="BSH_CzcB"/>
    <property type="match status" value="1"/>
</dbReference>
<dbReference type="Gene3D" id="1.10.287.470">
    <property type="entry name" value="Helix hairpin bin"/>
    <property type="match status" value="1"/>
</dbReference>
<evidence type="ECO:0000313" key="4">
    <source>
        <dbReference type="Proteomes" id="UP000325255"/>
    </source>
</evidence>
<proteinExistence type="predicted"/>
<dbReference type="AlphaFoldDB" id="A0A5M6IYJ3"/>
<keyword evidence="1" id="KW-0175">Coiled coil</keyword>